<dbReference type="Pfam" id="PF11894">
    <property type="entry name" value="Nup192"/>
    <property type="match status" value="1"/>
</dbReference>
<accession>A0ABD0P0W5</accession>
<dbReference type="Proteomes" id="UP001529510">
    <property type="component" value="Unassembled WGS sequence"/>
</dbReference>
<protein>
    <submittedName>
        <fullName evidence="1">Uncharacterized protein</fullName>
    </submittedName>
</protein>
<dbReference type="AlphaFoldDB" id="A0ABD0P0W5"/>
<reference evidence="1 2" key="1">
    <citation type="submission" date="2024-05" db="EMBL/GenBank/DDBJ databases">
        <title>Genome sequencing and assembly of Indian major carp, Cirrhinus mrigala (Hamilton, 1822).</title>
        <authorList>
            <person name="Mohindra V."/>
            <person name="Chowdhury L.M."/>
            <person name="Lal K."/>
            <person name="Jena J.K."/>
        </authorList>
    </citation>
    <scope>NUCLEOTIDE SEQUENCE [LARGE SCALE GENOMIC DNA]</scope>
    <source>
        <strain evidence="1">CM1030</strain>
        <tissue evidence="1">Blood</tissue>
    </source>
</reference>
<keyword evidence="2" id="KW-1185">Reference proteome</keyword>
<proteinExistence type="predicted"/>
<sequence length="57" mass="6239">MKSAEQREKVRKASTEGIAIQGQQGVRLLPEQLISEAFILSDLFDLGELAALELLLA</sequence>
<dbReference type="InterPro" id="IPR021827">
    <property type="entry name" value="Nup186/Nup192/Nup205"/>
</dbReference>
<gene>
    <name evidence="1" type="ORF">M9458_035980</name>
</gene>
<evidence type="ECO:0000313" key="2">
    <source>
        <dbReference type="Proteomes" id="UP001529510"/>
    </source>
</evidence>
<organism evidence="1 2">
    <name type="scientific">Cirrhinus mrigala</name>
    <name type="common">Mrigala</name>
    <dbReference type="NCBI Taxonomy" id="683832"/>
    <lineage>
        <taxon>Eukaryota</taxon>
        <taxon>Metazoa</taxon>
        <taxon>Chordata</taxon>
        <taxon>Craniata</taxon>
        <taxon>Vertebrata</taxon>
        <taxon>Euteleostomi</taxon>
        <taxon>Actinopterygii</taxon>
        <taxon>Neopterygii</taxon>
        <taxon>Teleostei</taxon>
        <taxon>Ostariophysi</taxon>
        <taxon>Cypriniformes</taxon>
        <taxon>Cyprinidae</taxon>
        <taxon>Labeoninae</taxon>
        <taxon>Labeonini</taxon>
        <taxon>Cirrhinus</taxon>
    </lineage>
</organism>
<feature type="non-terminal residue" evidence="1">
    <location>
        <position position="57"/>
    </location>
</feature>
<dbReference type="EMBL" id="JAMKFB020000018">
    <property type="protein sequence ID" value="KAL0167758.1"/>
    <property type="molecule type" value="Genomic_DNA"/>
</dbReference>
<comment type="caution">
    <text evidence="1">The sequence shown here is derived from an EMBL/GenBank/DDBJ whole genome shotgun (WGS) entry which is preliminary data.</text>
</comment>
<evidence type="ECO:0000313" key="1">
    <source>
        <dbReference type="EMBL" id="KAL0167758.1"/>
    </source>
</evidence>
<name>A0ABD0P0W5_CIRMR</name>